<feature type="transmembrane region" description="Helical" evidence="8">
    <location>
        <begin position="183"/>
        <end position="207"/>
    </location>
</feature>
<dbReference type="EMBL" id="JACGWL010000010">
    <property type="protein sequence ID" value="KAK4393637.1"/>
    <property type="molecule type" value="Genomic_DNA"/>
</dbReference>
<evidence type="ECO:0000256" key="8">
    <source>
        <dbReference type="SAM" id="Phobius"/>
    </source>
</evidence>
<evidence type="ECO:0000256" key="4">
    <source>
        <dbReference type="ARBA" id="ARBA00022989"/>
    </source>
</evidence>
<proteinExistence type="inferred from homology"/>
<dbReference type="InterPro" id="IPR020846">
    <property type="entry name" value="MFS_dom"/>
</dbReference>
<evidence type="ECO:0000313" key="10">
    <source>
        <dbReference type="EMBL" id="KAK4393637.1"/>
    </source>
</evidence>
<dbReference type="Proteomes" id="UP001289374">
    <property type="component" value="Unassembled WGS sequence"/>
</dbReference>
<evidence type="ECO:0000256" key="3">
    <source>
        <dbReference type="ARBA" id="ARBA00022692"/>
    </source>
</evidence>
<protein>
    <recommendedName>
        <fullName evidence="9">Major facilitator superfamily (MFS) profile domain-containing protein</fullName>
    </recommendedName>
</protein>
<feature type="transmembrane region" description="Helical" evidence="8">
    <location>
        <begin position="423"/>
        <end position="444"/>
    </location>
</feature>
<dbReference type="InterPro" id="IPR036259">
    <property type="entry name" value="MFS_trans_sf"/>
</dbReference>
<keyword evidence="5 8" id="KW-0472">Membrane</keyword>
<reference evidence="10" key="2">
    <citation type="journal article" date="2024" name="Plant">
        <title>Genomic evolution and insights into agronomic trait innovations of Sesamum species.</title>
        <authorList>
            <person name="Miao H."/>
            <person name="Wang L."/>
            <person name="Qu L."/>
            <person name="Liu H."/>
            <person name="Sun Y."/>
            <person name="Le M."/>
            <person name="Wang Q."/>
            <person name="Wei S."/>
            <person name="Zheng Y."/>
            <person name="Lin W."/>
            <person name="Duan Y."/>
            <person name="Cao H."/>
            <person name="Xiong S."/>
            <person name="Wang X."/>
            <person name="Wei L."/>
            <person name="Li C."/>
            <person name="Ma Q."/>
            <person name="Ju M."/>
            <person name="Zhao R."/>
            <person name="Li G."/>
            <person name="Mu C."/>
            <person name="Tian Q."/>
            <person name="Mei H."/>
            <person name="Zhang T."/>
            <person name="Gao T."/>
            <person name="Zhang H."/>
        </authorList>
    </citation>
    <scope>NUCLEOTIDE SEQUENCE</scope>
    <source>
        <strain evidence="10">K16</strain>
    </source>
</reference>
<comment type="similarity">
    <text evidence="7">Belongs to the major facilitator superfamily. Phosphate:H(+) symporter (TC 2.A.1.9) family.</text>
</comment>
<feature type="transmembrane region" description="Helical" evidence="8">
    <location>
        <begin position="288"/>
        <end position="310"/>
    </location>
</feature>
<feature type="transmembrane region" description="Helical" evidence="8">
    <location>
        <begin position="322"/>
        <end position="343"/>
    </location>
</feature>
<keyword evidence="4 8" id="KW-1133">Transmembrane helix</keyword>
<comment type="caution">
    <text evidence="10">The sequence shown here is derived from an EMBL/GenBank/DDBJ whole genome shotgun (WGS) entry which is preliminary data.</text>
</comment>
<gene>
    <name evidence="10" type="ORF">Sango_1834500</name>
</gene>
<dbReference type="SUPFAM" id="SSF103473">
    <property type="entry name" value="MFS general substrate transporter"/>
    <property type="match status" value="1"/>
</dbReference>
<feature type="transmembrane region" description="Helical" evidence="8">
    <location>
        <begin position="27"/>
        <end position="48"/>
    </location>
</feature>
<feature type="transmembrane region" description="Helical" evidence="8">
    <location>
        <begin position="383"/>
        <end position="402"/>
    </location>
</feature>
<sequence>MGLSLRAPRFRGPAYFRSKNLLPKNLVTMRCFIVKMDLCVFAAVMALVERERFLGFHSLIIINMASIMERADENLLPAVYKEVSEAFAAGPSDLGYLTFTRNFVQGLASPVAGVLAINYDRPMVLAIGILCWALSTAAVGASKYFFQAAFWRAINGFGLAIVIPALQSFIADSYSDSVRGAGFGFLNLVGTVGGIGGGAIATVMAGYTFWGMPGWRCAFLMMGGLSCLIGFLVYQFVIDPRRIASSHDTSKMSDRENLIDSKSSRSATIWAESWIAMKTVMKVPTFQFIVLQGLVGSVPWTAIVFITLWFELIGFDHNSSATLVGLFAAGCALGSFLGGVIADRMSHKYPHSGRIMCAQFSSFMGIPFSLFLIKAIPQEVSSYYTYATTLFLMGLTISWCATATNGPMFAEVVPAKHRTMIYAFDRAFEVSFSSFAAPIVGILAEKVYGYNPKTVDPILGSTREAYALSRGLLSMMVVPFGLCCMFYTPLYWTFKQDRENARVASLKETEML</sequence>
<feature type="domain" description="Major facilitator superfamily (MFS) profile" evidence="9">
    <location>
        <begin position="58"/>
        <end position="499"/>
    </location>
</feature>
<evidence type="ECO:0000256" key="7">
    <source>
        <dbReference type="ARBA" id="ARBA00044504"/>
    </source>
</evidence>
<feature type="transmembrane region" description="Helical" evidence="8">
    <location>
        <begin position="472"/>
        <end position="492"/>
    </location>
</feature>
<dbReference type="InterPro" id="IPR044770">
    <property type="entry name" value="MFS_spinster-like"/>
</dbReference>
<feature type="transmembrane region" description="Helical" evidence="8">
    <location>
        <begin position="213"/>
        <end position="237"/>
    </location>
</feature>
<name>A0AAE1WHV7_9LAMI</name>
<reference evidence="10" key="1">
    <citation type="submission" date="2020-06" db="EMBL/GenBank/DDBJ databases">
        <authorList>
            <person name="Li T."/>
            <person name="Hu X."/>
            <person name="Zhang T."/>
            <person name="Song X."/>
            <person name="Zhang H."/>
            <person name="Dai N."/>
            <person name="Sheng W."/>
            <person name="Hou X."/>
            <person name="Wei L."/>
        </authorList>
    </citation>
    <scope>NUCLEOTIDE SEQUENCE</scope>
    <source>
        <strain evidence="10">K16</strain>
        <tissue evidence="10">Leaf</tissue>
    </source>
</reference>
<feature type="transmembrane region" description="Helical" evidence="8">
    <location>
        <begin position="355"/>
        <end position="377"/>
    </location>
</feature>
<evidence type="ECO:0000256" key="2">
    <source>
        <dbReference type="ARBA" id="ARBA00022448"/>
    </source>
</evidence>
<dbReference type="Gene3D" id="1.20.1250.20">
    <property type="entry name" value="MFS general substrate transporter like domains"/>
    <property type="match status" value="1"/>
</dbReference>
<dbReference type="AlphaFoldDB" id="A0AAE1WHV7"/>
<comment type="subcellular location">
    <subcellularLocation>
        <location evidence="1">Membrane</location>
        <topology evidence="1">Multi-pass membrane protein</topology>
    </subcellularLocation>
</comment>
<dbReference type="GO" id="GO:0022857">
    <property type="term" value="F:transmembrane transporter activity"/>
    <property type="evidence" value="ECO:0007669"/>
    <property type="project" value="InterPro"/>
</dbReference>
<organism evidence="10 11">
    <name type="scientific">Sesamum angolense</name>
    <dbReference type="NCBI Taxonomy" id="2727404"/>
    <lineage>
        <taxon>Eukaryota</taxon>
        <taxon>Viridiplantae</taxon>
        <taxon>Streptophyta</taxon>
        <taxon>Embryophyta</taxon>
        <taxon>Tracheophyta</taxon>
        <taxon>Spermatophyta</taxon>
        <taxon>Magnoliopsida</taxon>
        <taxon>eudicotyledons</taxon>
        <taxon>Gunneridae</taxon>
        <taxon>Pentapetalae</taxon>
        <taxon>asterids</taxon>
        <taxon>lamiids</taxon>
        <taxon>Lamiales</taxon>
        <taxon>Pedaliaceae</taxon>
        <taxon>Sesamum</taxon>
    </lineage>
</organism>
<keyword evidence="3 8" id="KW-0812">Transmembrane</keyword>
<dbReference type="PROSITE" id="PS50850">
    <property type="entry name" value="MFS"/>
    <property type="match status" value="1"/>
</dbReference>
<evidence type="ECO:0000313" key="11">
    <source>
        <dbReference type="Proteomes" id="UP001289374"/>
    </source>
</evidence>
<dbReference type="GO" id="GO:0016020">
    <property type="term" value="C:membrane"/>
    <property type="evidence" value="ECO:0007669"/>
    <property type="project" value="UniProtKB-SubCell"/>
</dbReference>
<dbReference type="InterPro" id="IPR011701">
    <property type="entry name" value="MFS"/>
</dbReference>
<evidence type="ECO:0000259" key="9">
    <source>
        <dbReference type="PROSITE" id="PS50850"/>
    </source>
</evidence>
<dbReference type="CDD" id="cd17328">
    <property type="entry name" value="MFS_spinster_like"/>
    <property type="match status" value="1"/>
</dbReference>
<dbReference type="Pfam" id="PF07690">
    <property type="entry name" value="MFS_1"/>
    <property type="match status" value="1"/>
</dbReference>
<evidence type="ECO:0000256" key="5">
    <source>
        <dbReference type="ARBA" id="ARBA00023136"/>
    </source>
</evidence>
<keyword evidence="11" id="KW-1185">Reference proteome</keyword>
<dbReference type="PANTHER" id="PTHR23505">
    <property type="entry name" value="SPINSTER"/>
    <property type="match status" value="1"/>
</dbReference>
<evidence type="ECO:0000256" key="6">
    <source>
        <dbReference type="ARBA" id="ARBA00024338"/>
    </source>
</evidence>
<comment type="similarity">
    <text evidence="6">Belongs to the major facilitator superfamily. Spinster (TC 2.A.1.49) family.</text>
</comment>
<feature type="transmembrane region" description="Helical" evidence="8">
    <location>
        <begin position="124"/>
        <end position="146"/>
    </location>
</feature>
<keyword evidence="2" id="KW-0813">Transport</keyword>
<evidence type="ECO:0000256" key="1">
    <source>
        <dbReference type="ARBA" id="ARBA00004141"/>
    </source>
</evidence>
<feature type="transmembrane region" description="Helical" evidence="8">
    <location>
        <begin position="152"/>
        <end position="171"/>
    </location>
</feature>
<accession>A0AAE1WHV7</accession>
<dbReference type="PANTHER" id="PTHR23505:SF78">
    <property type="entry name" value="MAJOR FACILITATOR SUPERFAMILY PROTEIN"/>
    <property type="match status" value="1"/>
</dbReference>